<evidence type="ECO:0000259" key="8">
    <source>
        <dbReference type="Pfam" id="PF03636"/>
    </source>
</evidence>
<evidence type="ECO:0000256" key="2">
    <source>
        <dbReference type="ARBA" id="ARBA00022676"/>
    </source>
</evidence>
<dbReference type="InterPro" id="IPR005195">
    <property type="entry name" value="Glyco_hydro_65_M"/>
</dbReference>
<accession>A0A2V3ZJX1</accession>
<dbReference type="Pfam" id="PF03633">
    <property type="entry name" value="Glyco_hydro_65C"/>
    <property type="match status" value="1"/>
</dbReference>
<dbReference type="InterPro" id="IPR005196">
    <property type="entry name" value="Glyco_hydro_65_N"/>
</dbReference>
<evidence type="ECO:0000256" key="5">
    <source>
        <dbReference type="PIRSR" id="PIRSR036289-51"/>
    </source>
</evidence>
<dbReference type="FunFam" id="1.50.10.10:FF:000053">
    <property type="entry name" value="Putative glycosyl hydrolase"/>
    <property type="match status" value="1"/>
</dbReference>
<keyword evidence="2" id="KW-0328">Glycosyltransferase</keyword>
<gene>
    <name evidence="9" type="ORF">DIT71_09775</name>
</gene>
<dbReference type="Gene3D" id="2.60.420.10">
    <property type="entry name" value="Maltose phosphorylase, domain 3"/>
    <property type="match status" value="1"/>
</dbReference>
<dbReference type="AlphaFoldDB" id="A0A2V3ZJX1"/>
<dbReference type="PIRSF" id="PIRSF036289">
    <property type="entry name" value="Glycosyl_hydrolase_malt_phosph"/>
    <property type="match status" value="1"/>
</dbReference>
<sequence length="809" mass="93596">MNERSLSDWELVYHEWNPEEQPTREALLTLGNGYFATRGAVEESPAGGPHYPGTYLAGGFNRAESEIGGKVIENEDLVNWPNWLPLTFRCEGGEWFDLAGVELLDYTHRLDLYRGVMHRRIRFRDRADREFELETRRIVHMDDPHIAAISWVVTPLNWSGAVEIRSAIDGRVTNNGVARYRDLNGRHLEVEETGHVGEEAVFLTARTLQSRIRMAQAIRTRVWIDDEPAALERRTQSEQNRISQSLSLVAEKNKPVRVEKVLSLYTSRDLAISEPAFEAFEGIRHAADFEALLERHQQAWRRLWRRADLELAGEECIPAQPVLRLHLFHLLQTASMHSTRRDVSIPARGLHGEGYRGHIFWDELFTFPYFNLRLPALTQALLLYRYERLHWARRAAKEAGYKGAMFPWQSGSDGREESQVLHLNPESGRWIPDNSHTQRHVNAAIAYNVWQYFQATDDMEFLSFYGAEMLIEIAQFWASIATYNPDRERYEIRGVMGPDEFHTRYPDREELGLDNNAYTNVMAAWVLKTTCAMLNMLGEDRKAELLQLLDVSPEDLLRWQDISERMFVPFQTSGLISQFEGWDSLEELDWDRLREKHGDIQRLDRILEAEGRDMNHYKATKQADVLMLFFLFSAEELSEIFSGLGYDFDPACIPENVRYYLDRTSHGSSLSRVVHAWVLARTNRERSWDLFQDALASDLDDIQGGTTKEGIHLGAMAGTVDLMQRCYTGIEMRDGILWLNPCLPKELKELNFCVHYRWHWLHIHLDHETMTVSFEKGWSCAARIGFAGEVYEMCAGDQKRFSLNGEKSS</sequence>
<evidence type="ECO:0000256" key="1">
    <source>
        <dbReference type="ARBA" id="ARBA00006768"/>
    </source>
</evidence>
<dbReference type="InterPro" id="IPR017045">
    <property type="entry name" value="Malt_Pase/Glycosyl_Hdrlase"/>
</dbReference>
<reference evidence="9 10" key="2">
    <citation type="submission" date="2018-06" db="EMBL/GenBank/DDBJ databases">
        <title>Marinobactersediminissp. nov, a moderately halophilic bacterium isolated from marine solar saltern.</title>
        <authorList>
            <person name="Zhang Y."/>
        </authorList>
    </citation>
    <scope>NUCLEOTIDE SEQUENCE [LARGE SCALE GENOMIC DNA]</scope>
    <source>
        <strain evidence="9 10">F01</strain>
    </source>
</reference>
<evidence type="ECO:0000313" key="9">
    <source>
        <dbReference type="EMBL" id="PXX90813.1"/>
    </source>
</evidence>
<dbReference type="SUPFAM" id="SSF74650">
    <property type="entry name" value="Galactose mutarotase-like"/>
    <property type="match status" value="1"/>
</dbReference>
<evidence type="ECO:0000313" key="10">
    <source>
        <dbReference type="Proteomes" id="UP000253987"/>
    </source>
</evidence>
<keyword evidence="10" id="KW-1185">Reference proteome</keyword>
<feature type="domain" description="Glycoside hydrolase family 65 central catalytic" evidence="6">
    <location>
        <begin position="324"/>
        <end position="720"/>
    </location>
</feature>
<dbReference type="InterPro" id="IPR011013">
    <property type="entry name" value="Gal_mutarotase_sf_dom"/>
</dbReference>
<dbReference type="InterPro" id="IPR008928">
    <property type="entry name" value="6-hairpin_glycosidase_sf"/>
</dbReference>
<evidence type="ECO:0000259" key="7">
    <source>
        <dbReference type="Pfam" id="PF03633"/>
    </source>
</evidence>
<evidence type="ECO:0000256" key="3">
    <source>
        <dbReference type="ARBA" id="ARBA00022679"/>
    </source>
</evidence>
<dbReference type="Pfam" id="PF03636">
    <property type="entry name" value="Glyco_hydro_65N"/>
    <property type="match status" value="1"/>
</dbReference>
<dbReference type="GO" id="GO:0016757">
    <property type="term" value="F:glycosyltransferase activity"/>
    <property type="evidence" value="ECO:0007669"/>
    <property type="project" value="UniProtKB-KW"/>
</dbReference>
<dbReference type="PANTHER" id="PTHR11051">
    <property type="entry name" value="GLYCOSYL HYDROLASE-RELATED"/>
    <property type="match status" value="1"/>
</dbReference>
<dbReference type="InterPro" id="IPR005194">
    <property type="entry name" value="Glyco_hydro_65_C"/>
</dbReference>
<dbReference type="InterPro" id="IPR012341">
    <property type="entry name" value="6hp_glycosidase-like_sf"/>
</dbReference>
<name>A0A2V3ZJX1_9GAMM</name>
<dbReference type="EMBL" id="QFWX01000004">
    <property type="protein sequence ID" value="PXX90813.1"/>
    <property type="molecule type" value="Genomic_DNA"/>
</dbReference>
<keyword evidence="3" id="KW-0808">Transferase</keyword>
<feature type="domain" description="Glycoside hydrolase family 65 C-terminal" evidence="7">
    <location>
        <begin position="731"/>
        <end position="791"/>
    </location>
</feature>
<dbReference type="PANTHER" id="PTHR11051:SF8">
    <property type="entry name" value="PROTEIN-GLUCOSYLGALACTOSYLHYDROXYLYSINE GLUCOSIDASE"/>
    <property type="match status" value="1"/>
</dbReference>
<dbReference type="OrthoDB" id="9816160at2"/>
<comment type="similarity">
    <text evidence="1">Belongs to the glycosyl hydrolase 65 family.</text>
</comment>
<comment type="caution">
    <text evidence="9">The sequence shown here is derived from an EMBL/GenBank/DDBJ whole genome shotgun (WGS) entry which is preliminary data.</text>
</comment>
<organism evidence="9 10">
    <name type="scientific">Marinobacter vulgaris</name>
    <dbReference type="NCBI Taxonomy" id="1928331"/>
    <lineage>
        <taxon>Bacteria</taxon>
        <taxon>Pseudomonadati</taxon>
        <taxon>Pseudomonadota</taxon>
        <taxon>Gammaproteobacteria</taxon>
        <taxon>Pseudomonadales</taxon>
        <taxon>Marinobacteraceae</taxon>
        <taxon>Marinobacter</taxon>
    </lineage>
</organism>
<dbReference type="RefSeq" id="WP_114613038.1">
    <property type="nucleotide sequence ID" value="NZ_QFWX01000004.1"/>
</dbReference>
<evidence type="ECO:0000259" key="6">
    <source>
        <dbReference type="Pfam" id="PF03632"/>
    </source>
</evidence>
<reference evidence="10" key="1">
    <citation type="submission" date="2018-05" db="EMBL/GenBank/DDBJ databases">
        <authorList>
            <person name="Lu D."/>
        </authorList>
    </citation>
    <scope>NUCLEOTIDE SEQUENCE [LARGE SCALE GENOMIC DNA]</scope>
    <source>
        <strain evidence="10">F01</strain>
    </source>
</reference>
<evidence type="ECO:0000256" key="4">
    <source>
        <dbReference type="PIRSR" id="PIRSR036289-50"/>
    </source>
</evidence>
<dbReference type="Proteomes" id="UP000253987">
    <property type="component" value="Unassembled WGS sequence"/>
</dbReference>
<dbReference type="Pfam" id="PF03632">
    <property type="entry name" value="Glyco_hydro_65m"/>
    <property type="match status" value="1"/>
</dbReference>
<dbReference type="InterPro" id="IPR037018">
    <property type="entry name" value="GH65_N"/>
</dbReference>
<dbReference type="Gene3D" id="1.50.10.10">
    <property type="match status" value="1"/>
</dbReference>
<dbReference type="Gene3D" id="2.70.98.40">
    <property type="entry name" value="Glycoside hydrolase, family 65, N-terminal domain"/>
    <property type="match status" value="1"/>
</dbReference>
<feature type="domain" description="Glycoside hydrolase family 65 N-terminal" evidence="8">
    <location>
        <begin position="13"/>
        <end position="268"/>
    </location>
</feature>
<protein>
    <submittedName>
        <fullName evidence="9">Trehalose 6-phosphate phosphorylase</fullName>
    </submittedName>
</protein>
<feature type="binding site" evidence="5">
    <location>
        <begin position="621"/>
        <end position="622"/>
    </location>
    <ligand>
        <name>substrate</name>
    </ligand>
</feature>
<dbReference type="GO" id="GO:0030246">
    <property type="term" value="F:carbohydrate binding"/>
    <property type="evidence" value="ECO:0007669"/>
    <property type="project" value="InterPro"/>
</dbReference>
<dbReference type="SUPFAM" id="SSF48208">
    <property type="entry name" value="Six-hairpin glycosidases"/>
    <property type="match status" value="1"/>
</dbReference>
<feature type="active site" description="Proton donor" evidence="4">
    <location>
        <position position="500"/>
    </location>
</feature>
<dbReference type="GO" id="GO:0005975">
    <property type="term" value="P:carbohydrate metabolic process"/>
    <property type="evidence" value="ECO:0007669"/>
    <property type="project" value="InterPro"/>
</dbReference>
<dbReference type="GO" id="GO:0004553">
    <property type="term" value="F:hydrolase activity, hydrolyzing O-glycosyl compounds"/>
    <property type="evidence" value="ECO:0007669"/>
    <property type="project" value="TreeGrafter"/>
</dbReference>
<proteinExistence type="inferred from homology"/>
<feature type="binding site" evidence="5">
    <location>
        <begin position="361"/>
        <end position="362"/>
    </location>
    <ligand>
        <name>substrate</name>
    </ligand>
</feature>